<accession>A0A163EE89</accession>
<dbReference type="InParanoid" id="A0A163EE89"/>
<dbReference type="EMBL" id="KV440973">
    <property type="protein sequence ID" value="OAD78170.1"/>
    <property type="molecule type" value="Genomic_DNA"/>
</dbReference>
<dbReference type="RefSeq" id="XP_018296210.1">
    <property type="nucleotide sequence ID" value="XM_018442539.1"/>
</dbReference>
<dbReference type="VEuPathDB" id="FungiDB:PHYBLDRAFT_71781"/>
<evidence type="ECO:0000313" key="2">
    <source>
        <dbReference type="Proteomes" id="UP000077315"/>
    </source>
</evidence>
<protein>
    <submittedName>
        <fullName evidence="1">Uncharacterized protein</fullName>
    </submittedName>
</protein>
<name>A0A163EE89_PHYB8</name>
<proteinExistence type="predicted"/>
<organism evidence="1 2">
    <name type="scientific">Phycomyces blakesleeanus (strain ATCC 8743b / DSM 1359 / FGSC 10004 / NBRC 33097 / NRRL 1555)</name>
    <dbReference type="NCBI Taxonomy" id="763407"/>
    <lineage>
        <taxon>Eukaryota</taxon>
        <taxon>Fungi</taxon>
        <taxon>Fungi incertae sedis</taxon>
        <taxon>Mucoromycota</taxon>
        <taxon>Mucoromycotina</taxon>
        <taxon>Mucoromycetes</taxon>
        <taxon>Mucorales</taxon>
        <taxon>Phycomycetaceae</taxon>
        <taxon>Phycomyces</taxon>
    </lineage>
</organism>
<sequence>MLNNFHGWDSHWTLILLGPYLHWTKIRSLLSVRLVFTYVSSNVRFIDLVFLMVRANTSYNLLLLSKCQKYCSTRNVLLLIVCYRVNYLDSKTLGVNIDGMSLQERHQLFILSVFETLYLGNTVYEIILNNKCIDHITREDAWSKSEIQEKTGSSYSVYPLTKEDLFE</sequence>
<dbReference type="Proteomes" id="UP000077315">
    <property type="component" value="Unassembled WGS sequence"/>
</dbReference>
<reference evidence="2" key="1">
    <citation type="submission" date="2015-06" db="EMBL/GenBank/DDBJ databases">
        <title>Expansion of signal transduction pathways in fungi by whole-genome duplication.</title>
        <authorList>
            <consortium name="DOE Joint Genome Institute"/>
            <person name="Corrochano L.M."/>
            <person name="Kuo A."/>
            <person name="Marcet-Houben M."/>
            <person name="Polaino S."/>
            <person name="Salamov A."/>
            <person name="Villalobos J.M."/>
            <person name="Alvarez M.I."/>
            <person name="Avalos J."/>
            <person name="Benito E.P."/>
            <person name="Benoit I."/>
            <person name="Burger G."/>
            <person name="Camino L.P."/>
            <person name="Canovas D."/>
            <person name="Cerda-Olmedo E."/>
            <person name="Cheng J.-F."/>
            <person name="Dominguez A."/>
            <person name="Elias M."/>
            <person name="Eslava A.P."/>
            <person name="Glaser F."/>
            <person name="Grimwood J."/>
            <person name="Gutierrez G."/>
            <person name="Heitman J."/>
            <person name="Henrissat B."/>
            <person name="Iturriaga E.A."/>
            <person name="Lang B.F."/>
            <person name="Lavin J.L."/>
            <person name="Lee S."/>
            <person name="Li W."/>
            <person name="Lindquist E."/>
            <person name="Lopez-Garcia S."/>
            <person name="Luque E.M."/>
            <person name="Marcos A.T."/>
            <person name="Martin J."/>
            <person name="McCluskey K."/>
            <person name="Medina H.R."/>
            <person name="Miralles-Duran A."/>
            <person name="Miyazaki A."/>
            <person name="Munoz-Torres E."/>
            <person name="Oguiza J.A."/>
            <person name="Ohm R."/>
            <person name="Olmedo M."/>
            <person name="Orejas M."/>
            <person name="Ortiz-Castellanos L."/>
            <person name="Pisabarro A.G."/>
            <person name="Rodriguez-Romero J."/>
            <person name="Ruiz-Herrera J."/>
            <person name="Ruiz-Vazquez R."/>
            <person name="Sanz C."/>
            <person name="Schackwitz W."/>
            <person name="Schmutz J."/>
            <person name="Shahriari M."/>
            <person name="Shelest E."/>
            <person name="Silva-Franco F."/>
            <person name="Soanes D."/>
            <person name="Syed K."/>
            <person name="Tagua V.G."/>
            <person name="Talbot N.J."/>
            <person name="Thon M."/>
            <person name="De vries R.P."/>
            <person name="Wiebenga A."/>
            <person name="Yadav J.S."/>
            <person name="Braun E.L."/>
            <person name="Baker S."/>
            <person name="Garre V."/>
            <person name="Horwitz B."/>
            <person name="Torres-Martinez S."/>
            <person name="Idnurm A."/>
            <person name="Herrera-Estrella A."/>
            <person name="Gabaldon T."/>
            <person name="Grigoriev I.V."/>
        </authorList>
    </citation>
    <scope>NUCLEOTIDE SEQUENCE [LARGE SCALE GENOMIC DNA]</scope>
    <source>
        <strain evidence="2">NRRL 1555(-)</strain>
    </source>
</reference>
<dbReference type="GeneID" id="29003445"/>
<dbReference type="AlphaFoldDB" id="A0A163EE89"/>
<evidence type="ECO:0000313" key="1">
    <source>
        <dbReference type="EMBL" id="OAD78170.1"/>
    </source>
</evidence>
<gene>
    <name evidence="1" type="ORF">PHYBLDRAFT_71781</name>
</gene>
<keyword evidence="2" id="KW-1185">Reference proteome</keyword>